<comment type="caution">
    <text evidence="1">The sequence shown here is derived from an EMBL/GenBank/DDBJ whole genome shotgun (WGS) entry which is preliminary data.</text>
</comment>
<proteinExistence type="predicted"/>
<sequence length="54" mass="6095">MTDEDRRFVQALRERSPSIATAADLITRFCEMVKGKLPDPFDGWLREAEGSALP</sequence>
<evidence type="ECO:0000313" key="2">
    <source>
        <dbReference type="Proteomes" id="UP001596166"/>
    </source>
</evidence>
<evidence type="ECO:0000313" key="1">
    <source>
        <dbReference type="EMBL" id="MFC5357647.1"/>
    </source>
</evidence>
<dbReference type="Proteomes" id="UP001596166">
    <property type="component" value="Unassembled WGS sequence"/>
</dbReference>
<keyword evidence="2" id="KW-1185">Reference proteome</keyword>
<gene>
    <name evidence="1" type="ORF">ACFPMG_21795</name>
</gene>
<accession>A0ABW0GBV9</accession>
<dbReference type="RefSeq" id="WP_376997293.1">
    <property type="nucleotide sequence ID" value="NZ_JBHSLC010000049.1"/>
</dbReference>
<protein>
    <submittedName>
        <fullName evidence="1">Uncharacterized protein</fullName>
    </submittedName>
</protein>
<name>A0ABW0GBV9_9PROT</name>
<dbReference type="EMBL" id="JBHSLC010000049">
    <property type="protein sequence ID" value="MFC5357647.1"/>
    <property type="molecule type" value="Genomic_DNA"/>
</dbReference>
<organism evidence="1 2">
    <name type="scientific">Azospirillum himalayense</name>
    <dbReference type="NCBI Taxonomy" id="654847"/>
    <lineage>
        <taxon>Bacteria</taxon>
        <taxon>Pseudomonadati</taxon>
        <taxon>Pseudomonadota</taxon>
        <taxon>Alphaproteobacteria</taxon>
        <taxon>Rhodospirillales</taxon>
        <taxon>Azospirillaceae</taxon>
        <taxon>Azospirillum</taxon>
    </lineage>
</organism>
<reference evidence="2" key="1">
    <citation type="journal article" date="2019" name="Int. J. Syst. Evol. Microbiol.">
        <title>The Global Catalogue of Microorganisms (GCM) 10K type strain sequencing project: providing services to taxonomists for standard genome sequencing and annotation.</title>
        <authorList>
            <consortium name="The Broad Institute Genomics Platform"/>
            <consortium name="The Broad Institute Genome Sequencing Center for Infectious Disease"/>
            <person name="Wu L."/>
            <person name="Ma J."/>
        </authorList>
    </citation>
    <scope>NUCLEOTIDE SEQUENCE [LARGE SCALE GENOMIC DNA]</scope>
    <source>
        <strain evidence="2">CCUG 58760</strain>
    </source>
</reference>